<evidence type="ECO:0000313" key="2">
    <source>
        <dbReference type="Proteomes" id="UP000216063"/>
    </source>
</evidence>
<reference evidence="1 2" key="1">
    <citation type="submission" date="2017-07" db="EMBL/GenBank/DDBJ databases">
        <title>The new phylogeny of genus Mycobacterium.</title>
        <authorList>
            <person name="Tortoli E."/>
            <person name="Trovato A."/>
            <person name="Cirillo D.M."/>
        </authorList>
    </citation>
    <scope>NUCLEOTIDE SEQUENCE [LARGE SCALE GENOMIC DNA]</scope>
    <source>
        <strain evidence="1 2">ATCC 33027</strain>
    </source>
</reference>
<dbReference type="RefSeq" id="WP_094478940.1">
    <property type="nucleotide sequence ID" value="NZ_NOZR01000006.1"/>
</dbReference>
<dbReference type="OrthoDB" id="4307446at2"/>
<dbReference type="Proteomes" id="UP000216063">
    <property type="component" value="Unassembled WGS sequence"/>
</dbReference>
<protein>
    <submittedName>
        <fullName evidence="1">Uncharacterized protein</fullName>
    </submittedName>
</protein>
<dbReference type="AlphaFoldDB" id="A0A255DTY0"/>
<keyword evidence="2" id="KW-1185">Reference proteome</keyword>
<sequence>MSEQLLRVGMTLDGYCGGVFELGPDQVRVEAIGADWVVVRQVGWDERPQLFVGPPEELLLYAQERR</sequence>
<accession>A0A255DTY0</accession>
<gene>
    <name evidence="1" type="ORF">CG716_09990</name>
</gene>
<proteinExistence type="predicted"/>
<evidence type="ECO:0000313" key="1">
    <source>
        <dbReference type="EMBL" id="OYN80442.1"/>
    </source>
</evidence>
<organism evidence="1 2">
    <name type="scientific">Mycolicibacterium sphagni</name>
    <dbReference type="NCBI Taxonomy" id="1786"/>
    <lineage>
        <taxon>Bacteria</taxon>
        <taxon>Bacillati</taxon>
        <taxon>Actinomycetota</taxon>
        <taxon>Actinomycetes</taxon>
        <taxon>Mycobacteriales</taxon>
        <taxon>Mycobacteriaceae</taxon>
        <taxon>Mycolicibacterium</taxon>
    </lineage>
</organism>
<name>A0A255DTY0_9MYCO</name>
<dbReference type="EMBL" id="NOZR01000006">
    <property type="protein sequence ID" value="OYN80442.1"/>
    <property type="molecule type" value="Genomic_DNA"/>
</dbReference>
<comment type="caution">
    <text evidence="1">The sequence shown here is derived from an EMBL/GenBank/DDBJ whole genome shotgun (WGS) entry which is preliminary data.</text>
</comment>